<protein>
    <recommendedName>
        <fullName evidence="4">FimV N-terminal domain-containing protein</fullName>
    </recommendedName>
</protein>
<dbReference type="Proteomes" id="UP000054262">
    <property type="component" value="Unassembled WGS sequence"/>
</dbReference>
<comment type="caution">
    <text evidence="5">The sequence shown here is derived from an EMBL/GenBank/DDBJ whole genome shotgun (WGS) entry which is preliminary data.</text>
</comment>
<keyword evidence="2" id="KW-1133">Transmembrane helix</keyword>
<gene>
    <name evidence="5" type="ORF">MB2181_03675</name>
</gene>
<keyword evidence="2" id="KW-0812">Transmembrane</keyword>
<accession>A0P6I2</accession>
<evidence type="ECO:0000256" key="1">
    <source>
        <dbReference type="SAM" id="Coils"/>
    </source>
</evidence>
<feature type="signal peptide" evidence="3">
    <location>
        <begin position="1"/>
        <end position="17"/>
    </location>
</feature>
<keyword evidence="6" id="KW-1185">Reference proteome</keyword>
<proteinExistence type="predicted"/>
<dbReference type="OrthoDB" id="5298707at2"/>
<sequence>MRSRLFLLIIVTMFSQAGQAVQLGKIQVNSTQERAFNAQIVVGIEKGDNLEQVKYSIASPEIYKSQGMQRQAIHSDISIDFLESQGKVPTLILKSKKPVKDSFLDLLIQIDSPKGRLFKEYTVLLDPPTKKEADRPADEVTIKNTANNTKPKVSKKVKATSIVTKPGKTLFQIARENNISGITTAQYAVAVFQINPAAFANNNINGLNKGQKISLPTKDYFQKLSHLEARKILKEQNIQWKKITNKNLRKVSEKKPTAPKKKNNLELSKLKAEVQRLRKELKEVNESTDLVSKANSVDEVVIKSEEKITQVDKAPEIENIQPAEEEVLETIDNQDFVSSIAVQEEDIIEEVIMDETSLPEDNSRSGLVYVLMILFAILGGLLVFLTKKRASLRTLPKDPIRTSVDEYIYKKNIRKNMTNKY</sequence>
<evidence type="ECO:0000313" key="6">
    <source>
        <dbReference type="Proteomes" id="UP000054262"/>
    </source>
</evidence>
<name>A0P6I2_9PROT</name>
<evidence type="ECO:0000256" key="2">
    <source>
        <dbReference type="SAM" id="Phobius"/>
    </source>
</evidence>
<feature type="coiled-coil region" evidence="1">
    <location>
        <begin position="260"/>
        <end position="287"/>
    </location>
</feature>
<feature type="transmembrane region" description="Helical" evidence="2">
    <location>
        <begin position="366"/>
        <end position="385"/>
    </location>
</feature>
<keyword evidence="3" id="KW-0732">Signal</keyword>
<dbReference type="NCBIfam" id="TIGR03505">
    <property type="entry name" value="FimV_core"/>
    <property type="match status" value="1"/>
</dbReference>
<dbReference type="InterPro" id="IPR057840">
    <property type="entry name" value="FimV_N"/>
</dbReference>
<evidence type="ECO:0000259" key="4">
    <source>
        <dbReference type="Pfam" id="PF25800"/>
    </source>
</evidence>
<dbReference type="Pfam" id="PF25800">
    <property type="entry name" value="FimV_N"/>
    <property type="match status" value="1"/>
</dbReference>
<organism evidence="5 6">
    <name type="scientific">Methylophilales bacterium HTCC2181</name>
    <dbReference type="NCBI Taxonomy" id="383631"/>
    <lineage>
        <taxon>Bacteria</taxon>
        <taxon>Pseudomonadati</taxon>
        <taxon>Pseudomonadota</taxon>
        <taxon>Betaproteobacteria</taxon>
        <taxon>Nitrosomonadales</taxon>
        <taxon>OM43 clade</taxon>
    </lineage>
</organism>
<evidence type="ECO:0000313" key="5">
    <source>
        <dbReference type="EMBL" id="EAV47142.1"/>
    </source>
</evidence>
<evidence type="ECO:0000256" key="3">
    <source>
        <dbReference type="SAM" id="SignalP"/>
    </source>
</evidence>
<feature type="chain" id="PRO_5002628502" description="FimV N-terminal domain-containing protein" evidence="3">
    <location>
        <begin position="18"/>
        <end position="421"/>
    </location>
</feature>
<dbReference type="AlphaFoldDB" id="A0P6I2"/>
<dbReference type="EMBL" id="AAUX01000001">
    <property type="protein sequence ID" value="EAV47142.1"/>
    <property type="molecule type" value="Genomic_DNA"/>
</dbReference>
<keyword evidence="1" id="KW-0175">Coiled coil</keyword>
<reference evidence="5 6" key="1">
    <citation type="submission" date="2006-11" db="EMBL/GenBank/DDBJ databases">
        <authorList>
            <person name="Giovannoni S."/>
            <person name="Vergin K."/>
            <person name="Ferriera S."/>
            <person name="Johnson J."/>
            <person name="Kravitz S."/>
            <person name="Beeson K."/>
            <person name="Sutton G."/>
            <person name="Rogers Y.-H."/>
            <person name="Friedman R."/>
            <person name="Frazier M."/>
            <person name="Venter J.C."/>
        </authorList>
    </citation>
    <scope>NUCLEOTIDE SEQUENCE [LARGE SCALE GENOMIC DNA]</scope>
    <source>
        <strain evidence="5 6">HTCC2181</strain>
    </source>
</reference>
<keyword evidence="2" id="KW-0472">Membrane</keyword>
<dbReference type="InterPro" id="IPR020012">
    <property type="entry name" value="LysM_FimV"/>
</dbReference>
<feature type="domain" description="FimV N-terminal" evidence="4">
    <location>
        <begin position="22"/>
        <end position="128"/>
    </location>
</feature>